<evidence type="ECO:0000256" key="7">
    <source>
        <dbReference type="ARBA" id="ARBA00022962"/>
    </source>
</evidence>
<name>A0ABQ5QW20_9ACTN</name>
<evidence type="ECO:0000256" key="2">
    <source>
        <dbReference type="ARBA" id="ARBA00005752"/>
    </source>
</evidence>
<comment type="caution">
    <text evidence="10">The sequence shown here is derived from an EMBL/GenBank/DDBJ whole genome shotgun (WGS) entry which is preliminary data.</text>
</comment>
<dbReference type="PANTHER" id="PTHR43284">
    <property type="entry name" value="ASPARAGINE SYNTHETASE (GLUTAMINE-HYDROLYZING)"/>
    <property type="match status" value="1"/>
</dbReference>
<evidence type="ECO:0000313" key="11">
    <source>
        <dbReference type="Proteomes" id="UP001144280"/>
    </source>
</evidence>
<evidence type="ECO:0000256" key="1">
    <source>
        <dbReference type="ARBA" id="ARBA00005187"/>
    </source>
</evidence>
<feature type="domain" description="Glutamine amidotransferase type-2" evidence="9">
    <location>
        <begin position="2"/>
        <end position="216"/>
    </location>
</feature>
<dbReference type="PANTHER" id="PTHR43284:SF1">
    <property type="entry name" value="ASPARAGINE SYNTHETASE"/>
    <property type="match status" value="1"/>
</dbReference>
<accession>A0ABQ5QW20</accession>
<dbReference type="PROSITE" id="PS51278">
    <property type="entry name" value="GATASE_TYPE_2"/>
    <property type="match status" value="1"/>
</dbReference>
<keyword evidence="6" id="KW-0061">Asparagine biosynthesis</keyword>
<dbReference type="InterPro" id="IPR017932">
    <property type="entry name" value="GATase_2_dom"/>
</dbReference>
<dbReference type="EC" id="6.3.5.4" evidence="3"/>
<keyword evidence="4" id="KW-0547">Nucleotide-binding</keyword>
<keyword evidence="11" id="KW-1185">Reference proteome</keyword>
<dbReference type="RefSeq" id="WP_281897409.1">
    <property type="nucleotide sequence ID" value="NZ_BSDI01000017.1"/>
</dbReference>
<dbReference type="InterPro" id="IPR014729">
    <property type="entry name" value="Rossmann-like_a/b/a_fold"/>
</dbReference>
<dbReference type="Pfam" id="PF00733">
    <property type="entry name" value="Asn_synthase"/>
    <property type="match status" value="1"/>
</dbReference>
<keyword evidence="7" id="KW-0315">Glutamine amidotransferase</keyword>
<evidence type="ECO:0000259" key="9">
    <source>
        <dbReference type="PROSITE" id="PS51278"/>
    </source>
</evidence>
<sequence>MCGIAGWVDFGHDVPDAQAVLDAMTDALASRGPDARGTWLGRYAALGHTRNSVIDLAGGIQPMLAREDGRILAVLTYSGEVYNFRSLRIELERRGHTFLTRSDTEVVLRSYLEWGADCARHLEGMFAFAVWDERRQELVLIRDRLGIKPLFYAVLPSGAVLFGSEPKALLAHPGVRPIVDADGLRELFSTAKTPGQAVFRDMRELLPGHTLTISRTGRTQCRYWTLEARPHTDDLATTTATVRSMLEEIVTRELVADVPLCTALSGGIDSSAVTALASIARRAAGDEPVRTITATFVGYSENFRPDDQRDTPDAPYAAELARHVGAEHTDIVLGTADLIDPAARRAALVAQDMPTTLGDMDTSLYLMLRATREHSTVALTGETADEIFGGFKWLHDAELVAADTFPWVAAEMRSPASRLGQGRALFDPGLMSKLDMTGYYRDSYRQALRETPHQEGESEHEHRMREQCYLQLVRWLPMLLDRGDRLAMASGLETRVPFCDHRLVEYVYNAPWSFKSFDGREKSLLRAAVKDLVPPSVLARPKSPYPVTQDPTYTQALHRELSDVLSNPDSPVLPFLHLESAQQAVAELSAGAHDWHARMNVEMACGFNTWLTEYNVEIAV</sequence>
<dbReference type="Pfam" id="PF13537">
    <property type="entry name" value="GATase_7"/>
    <property type="match status" value="1"/>
</dbReference>
<keyword evidence="6" id="KW-0028">Amino-acid biosynthesis</keyword>
<dbReference type="InterPro" id="IPR051786">
    <property type="entry name" value="ASN_synthetase/amidase"/>
</dbReference>
<comment type="catalytic activity">
    <reaction evidence="8">
        <text>L-aspartate + L-glutamine + ATP + H2O = L-asparagine + L-glutamate + AMP + diphosphate + H(+)</text>
        <dbReference type="Rhea" id="RHEA:12228"/>
        <dbReference type="ChEBI" id="CHEBI:15377"/>
        <dbReference type="ChEBI" id="CHEBI:15378"/>
        <dbReference type="ChEBI" id="CHEBI:29985"/>
        <dbReference type="ChEBI" id="CHEBI:29991"/>
        <dbReference type="ChEBI" id="CHEBI:30616"/>
        <dbReference type="ChEBI" id="CHEBI:33019"/>
        <dbReference type="ChEBI" id="CHEBI:58048"/>
        <dbReference type="ChEBI" id="CHEBI:58359"/>
        <dbReference type="ChEBI" id="CHEBI:456215"/>
        <dbReference type="EC" id="6.3.5.4"/>
    </reaction>
</comment>
<dbReference type="Proteomes" id="UP001144280">
    <property type="component" value="Unassembled WGS sequence"/>
</dbReference>
<dbReference type="CDD" id="cd00712">
    <property type="entry name" value="AsnB"/>
    <property type="match status" value="1"/>
</dbReference>
<comment type="similarity">
    <text evidence="2">Belongs to the asparagine synthetase family.</text>
</comment>
<evidence type="ECO:0000256" key="5">
    <source>
        <dbReference type="ARBA" id="ARBA00022840"/>
    </source>
</evidence>
<dbReference type="InterPro" id="IPR033738">
    <property type="entry name" value="AsnB_N"/>
</dbReference>
<evidence type="ECO:0000256" key="4">
    <source>
        <dbReference type="ARBA" id="ARBA00022741"/>
    </source>
</evidence>
<dbReference type="CDD" id="cd01991">
    <property type="entry name" value="Asn_synthase_B_C"/>
    <property type="match status" value="1"/>
</dbReference>
<proteinExistence type="inferred from homology"/>
<evidence type="ECO:0000256" key="6">
    <source>
        <dbReference type="ARBA" id="ARBA00022888"/>
    </source>
</evidence>
<dbReference type="InterPro" id="IPR029055">
    <property type="entry name" value="Ntn_hydrolases_N"/>
</dbReference>
<dbReference type="SUPFAM" id="SSF56235">
    <property type="entry name" value="N-terminal nucleophile aminohydrolases (Ntn hydrolases)"/>
    <property type="match status" value="1"/>
</dbReference>
<protein>
    <recommendedName>
        <fullName evidence="3">asparagine synthase (glutamine-hydrolyzing)</fullName>
        <ecNumber evidence="3">6.3.5.4</ecNumber>
    </recommendedName>
</protein>
<dbReference type="InterPro" id="IPR006426">
    <property type="entry name" value="Asn_synth_AEB"/>
</dbReference>
<dbReference type="Gene3D" id="3.60.20.10">
    <property type="entry name" value="Glutamine Phosphoribosylpyrophosphate, subunit 1, domain 1"/>
    <property type="match status" value="1"/>
</dbReference>
<comment type="pathway">
    <text evidence="1">Amino-acid biosynthesis; L-asparagine biosynthesis; L-asparagine from L-aspartate (L-Gln route): step 1/1.</text>
</comment>
<organism evidence="10 11">
    <name type="scientific">Phytohabitans aurantiacus</name>
    <dbReference type="NCBI Taxonomy" id="3016789"/>
    <lineage>
        <taxon>Bacteria</taxon>
        <taxon>Bacillati</taxon>
        <taxon>Actinomycetota</taxon>
        <taxon>Actinomycetes</taxon>
        <taxon>Micromonosporales</taxon>
        <taxon>Micromonosporaceae</taxon>
    </lineage>
</organism>
<evidence type="ECO:0000256" key="8">
    <source>
        <dbReference type="ARBA" id="ARBA00048741"/>
    </source>
</evidence>
<dbReference type="SUPFAM" id="SSF52402">
    <property type="entry name" value="Adenine nucleotide alpha hydrolases-like"/>
    <property type="match status" value="1"/>
</dbReference>
<dbReference type="InterPro" id="IPR001962">
    <property type="entry name" value="Asn_synthase"/>
</dbReference>
<dbReference type="NCBIfam" id="TIGR01536">
    <property type="entry name" value="asn_synth_AEB"/>
    <property type="match status" value="1"/>
</dbReference>
<evidence type="ECO:0000313" key="10">
    <source>
        <dbReference type="EMBL" id="GLH98480.1"/>
    </source>
</evidence>
<dbReference type="Gene3D" id="3.40.50.620">
    <property type="entry name" value="HUPs"/>
    <property type="match status" value="1"/>
</dbReference>
<dbReference type="PIRSF" id="PIRSF001589">
    <property type="entry name" value="Asn_synthetase_glu-h"/>
    <property type="match status" value="1"/>
</dbReference>
<gene>
    <name evidence="10" type="primary">asnB</name>
    <name evidence="10" type="ORF">Pa4123_37550</name>
</gene>
<keyword evidence="5" id="KW-0067">ATP-binding</keyword>
<dbReference type="EMBL" id="BSDI01000017">
    <property type="protein sequence ID" value="GLH98480.1"/>
    <property type="molecule type" value="Genomic_DNA"/>
</dbReference>
<reference evidence="10" key="1">
    <citation type="submission" date="2022-12" db="EMBL/GenBank/DDBJ databases">
        <title>New Phytohabitans aurantiacus sp. RD004123 nov., an actinomycete isolated from soil.</title>
        <authorList>
            <person name="Triningsih D.W."/>
            <person name="Harunari E."/>
            <person name="Igarashi Y."/>
        </authorList>
    </citation>
    <scope>NUCLEOTIDE SEQUENCE</scope>
    <source>
        <strain evidence="10">RD004123</strain>
    </source>
</reference>
<evidence type="ECO:0000256" key="3">
    <source>
        <dbReference type="ARBA" id="ARBA00012737"/>
    </source>
</evidence>